<sequence length="521" mass="57131">MTWQPTEKWVETAQPEFLYYLVNFAPKPSELWLRVDLAYSDGTVETLTPQKITAVSQYSVYSIPVGFTALGLPARETATGKQVLSYQVWLSNESAQRLSEVRTYNVNREYEPNTLFLLFANSLGGYDTLRCTGQTGRAITVKGTAAQRALAPDYLPTSAELFSRDRRGEKVLTVNTGLLDGDALDYLTELAISEEIYLVCQEGFVALVPSETALALRTDDEDLAGRTFSFQFAKNEIGYSALPTAPTAAARPTMWVPANTFCLINENGLRTGYLGAATLELRYQDDSSLVKPRRSKANAPGTEGYTAPTLSGACATTPFVNTLIEKPSTYKRNNCGDGMEPTVATLSIPAGTFGGETADQLQSLIDHALLVMDTQAYANQYGSCLANPAGYSYAVPADRWHYRSNVPARISIETADAPYMGNAWTMQGRGGSFIYATGSNDLDFPTTSFSGYQWRIFTYGTPGASARLRVYKNGVLFRENITVYNQDGYQYHALFTLLADGSTGYITLVSGDKIYVQLTDL</sequence>
<evidence type="ECO:0000313" key="2">
    <source>
        <dbReference type="EMBL" id="RAI73268.1"/>
    </source>
</evidence>
<evidence type="ECO:0000259" key="1">
    <source>
        <dbReference type="Pfam" id="PF19404"/>
    </source>
</evidence>
<dbReference type="AlphaFoldDB" id="A0A327NL26"/>
<evidence type="ECO:0000313" key="3">
    <source>
        <dbReference type="Proteomes" id="UP000249016"/>
    </source>
</evidence>
<name>A0A327NL26_9BACT</name>
<reference evidence="2 3" key="1">
    <citation type="submission" date="2018-06" db="EMBL/GenBank/DDBJ databases">
        <title>Spirosoma sp. HMF3257 Genome sequencing and assembly.</title>
        <authorList>
            <person name="Kang H."/>
            <person name="Cha I."/>
            <person name="Kim H."/>
            <person name="Kang J."/>
            <person name="Joh K."/>
        </authorList>
    </citation>
    <scope>NUCLEOTIDE SEQUENCE [LARGE SCALE GENOMIC DNA]</scope>
    <source>
        <strain evidence="2 3">HMF3257</strain>
    </source>
</reference>
<dbReference type="OrthoDB" id="1488462at2"/>
<protein>
    <recommendedName>
        <fullName evidence="1">DUF5977 domain-containing protein</fullName>
    </recommendedName>
</protein>
<keyword evidence="3" id="KW-1185">Reference proteome</keyword>
<dbReference type="InterPro" id="IPR046020">
    <property type="entry name" value="DUF5977"/>
</dbReference>
<dbReference type="RefSeq" id="WP_111340150.1">
    <property type="nucleotide sequence ID" value="NZ_QLII01000001.1"/>
</dbReference>
<comment type="caution">
    <text evidence="2">The sequence shown here is derived from an EMBL/GenBank/DDBJ whole genome shotgun (WGS) entry which is preliminary data.</text>
</comment>
<organism evidence="2 3">
    <name type="scientific">Spirosoma telluris</name>
    <dbReference type="NCBI Taxonomy" id="2183553"/>
    <lineage>
        <taxon>Bacteria</taxon>
        <taxon>Pseudomonadati</taxon>
        <taxon>Bacteroidota</taxon>
        <taxon>Cytophagia</taxon>
        <taxon>Cytophagales</taxon>
        <taxon>Cytophagaceae</taxon>
        <taxon>Spirosoma</taxon>
    </lineage>
</organism>
<gene>
    <name evidence="2" type="ORF">HMF3257_00410</name>
</gene>
<dbReference type="Pfam" id="PF19404">
    <property type="entry name" value="DUF5977"/>
    <property type="match status" value="1"/>
</dbReference>
<accession>A0A327NL26</accession>
<feature type="domain" description="DUF5977" evidence="1">
    <location>
        <begin position="324"/>
        <end position="384"/>
    </location>
</feature>
<dbReference type="Proteomes" id="UP000249016">
    <property type="component" value="Unassembled WGS sequence"/>
</dbReference>
<dbReference type="EMBL" id="QLII01000001">
    <property type="protein sequence ID" value="RAI73268.1"/>
    <property type="molecule type" value="Genomic_DNA"/>
</dbReference>
<proteinExistence type="predicted"/>